<dbReference type="Gene3D" id="3.40.50.1110">
    <property type="entry name" value="SGNH hydrolase"/>
    <property type="match status" value="1"/>
</dbReference>
<proteinExistence type="predicted"/>
<keyword evidence="1" id="KW-0472">Membrane</keyword>
<sequence length="320" mass="37511">MTNKFVKKILIFLVPIAVSLLLVEYFVRDIPNDYILKREYLDKNATDVETIILGSSHTYVSLNPELFSSKTFNAAKELQDIQYDHEIFNKYKEEFKNNLKTIIIPISYPSLWSNLSEQKSSEFDLKNNSYRMFYGFKKNTFSLYDYSYILSFDCRELSSELFSYYILGSTNMVHCNTLGWKKRPKTELDTNYLKNTALKQNKFHTVKDLNDEAAKRNFEQNNKCLQHIIKWGKNNNVNIVLLTTPKYKFYRALANKEQYKIMHNTIDNFAKQNTNCYYLNLAASEDFEDGDFADSGHLNELGAIKLSNKVNDFIETEIKP</sequence>
<keyword evidence="3" id="KW-1185">Reference proteome</keyword>
<keyword evidence="1" id="KW-0812">Transmembrane</keyword>
<name>A0ABQ5MEX9_9FLAO</name>
<evidence type="ECO:0000256" key="1">
    <source>
        <dbReference type="SAM" id="Phobius"/>
    </source>
</evidence>
<dbReference type="RefSeq" id="WP_281763596.1">
    <property type="nucleotide sequence ID" value="NZ_BRVO01000001.1"/>
</dbReference>
<organism evidence="2 3">
    <name type="scientific">Neptunitalea lumnitzerae</name>
    <dbReference type="NCBI Taxonomy" id="2965509"/>
    <lineage>
        <taxon>Bacteria</taxon>
        <taxon>Pseudomonadati</taxon>
        <taxon>Bacteroidota</taxon>
        <taxon>Flavobacteriia</taxon>
        <taxon>Flavobacteriales</taxon>
        <taxon>Flavobacteriaceae</taxon>
        <taxon>Neptunitalea</taxon>
    </lineage>
</organism>
<dbReference type="SUPFAM" id="SSF52266">
    <property type="entry name" value="SGNH hydrolase"/>
    <property type="match status" value="1"/>
</dbReference>
<evidence type="ECO:0000313" key="3">
    <source>
        <dbReference type="Proteomes" id="UP001143543"/>
    </source>
</evidence>
<dbReference type="EMBL" id="BRVO01000001">
    <property type="protein sequence ID" value="GLB47933.1"/>
    <property type="molecule type" value="Genomic_DNA"/>
</dbReference>
<gene>
    <name evidence="2" type="ORF">Y10_03010</name>
</gene>
<dbReference type="InterPro" id="IPR036514">
    <property type="entry name" value="SGNH_hydro_sf"/>
</dbReference>
<accession>A0ABQ5MEX9</accession>
<dbReference type="Proteomes" id="UP001143543">
    <property type="component" value="Unassembled WGS sequence"/>
</dbReference>
<evidence type="ECO:0000313" key="2">
    <source>
        <dbReference type="EMBL" id="GLB47933.1"/>
    </source>
</evidence>
<comment type="caution">
    <text evidence="2">The sequence shown here is derived from an EMBL/GenBank/DDBJ whole genome shotgun (WGS) entry which is preliminary data.</text>
</comment>
<protein>
    <recommendedName>
        <fullName evidence="4">SGNH/GDSL hydrolase family protein</fullName>
    </recommendedName>
</protein>
<feature type="transmembrane region" description="Helical" evidence="1">
    <location>
        <begin position="9"/>
        <end position="27"/>
    </location>
</feature>
<evidence type="ECO:0008006" key="4">
    <source>
        <dbReference type="Google" id="ProtNLM"/>
    </source>
</evidence>
<reference evidence="2" key="1">
    <citation type="submission" date="2022-07" db="EMBL/GenBank/DDBJ databases">
        <title>Taxonomy of Novel Oxalotrophic and Methylotrophic Bacteria.</title>
        <authorList>
            <person name="Sahin N."/>
            <person name="Tani A."/>
        </authorList>
    </citation>
    <scope>NUCLEOTIDE SEQUENCE</scope>
    <source>
        <strain evidence="2">Y10</strain>
    </source>
</reference>
<keyword evidence="1" id="KW-1133">Transmembrane helix</keyword>